<organism evidence="2 3">
    <name type="scientific">Paracoccus alcaliphilus</name>
    <dbReference type="NCBI Taxonomy" id="34002"/>
    <lineage>
        <taxon>Bacteria</taxon>
        <taxon>Pseudomonadati</taxon>
        <taxon>Pseudomonadota</taxon>
        <taxon>Alphaproteobacteria</taxon>
        <taxon>Rhodobacterales</taxon>
        <taxon>Paracoccaceae</taxon>
        <taxon>Paracoccus</taxon>
    </lineage>
</organism>
<evidence type="ECO:0000313" key="3">
    <source>
        <dbReference type="Proteomes" id="UP000199054"/>
    </source>
</evidence>
<dbReference type="Proteomes" id="UP000199054">
    <property type="component" value="Unassembled WGS sequence"/>
</dbReference>
<gene>
    <name evidence="2" type="ORF">SAMN04489859_103523</name>
</gene>
<reference evidence="2 3" key="1">
    <citation type="submission" date="2016-10" db="EMBL/GenBank/DDBJ databases">
        <authorList>
            <person name="de Groot N.N."/>
        </authorList>
    </citation>
    <scope>NUCLEOTIDE SEQUENCE [LARGE SCALE GENOMIC DNA]</scope>
    <source>
        <strain evidence="2 3">DSM 8512</strain>
    </source>
</reference>
<protein>
    <recommendedName>
        <fullName evidence="4">Cellulose biosynthesis protein BcsS</fullName>
    </recommendedName>
</protein>
<evidence type="ECO:0008006" key="4">
    <source>
        <dbReference type="Google" id="ProtNLM"/>
    </source>
</evidence>
<evidence type="ECO:0000256" key="1">
    <source>
        <dbReference type="SAM" id="SignalP"/>
    </source>
</evidence>
<accession>A0A1H8M0R8</accession>
<sequence length="235" mass="25250">MLRIWVSCLLLLQAGAALAGPWPRQEKTVFLSISTEHDRDGNSYTGLYGEYGLSARSTLGLELGHASAGEVSALLWLQRALDDGTGANRWTVSSGVGVIERDGELVPLGQVGVAWGRGLDRLPGGGWISVEARLKVTAETESVILRQGMTVVEYGYLTPEYTAKADVTLGWNATPKMMLINQLRLEDRQDMAFSAKLGASIVRDIGGPVKLELGVIAPVAGEGEYALRAGTWFAF</sequence>
<keyword evidence="3" id="KW-1185">Reference proteome</keyword>
<feature type="signal peptide" evidence="1">
    <location>
        <begin position="1"/>
        <end position="19"/>
    </location>
</feature>
<dbReference type="EMBL" id="FODE01000035">
    <property type="protein sequence ID" value="SEO10963.1"/>
    <property type="molecule type" value="Genomic_DNA"/>
</dbReference>
<evidence type="ECO:0000313" key="2">
    <source>
        <dbReference type="EMBL" id="SEO10963.1"/>
    </source>
</evidence>
<keyword evidence="1" id="KW-0732">Signal</keyword>
<proteinExistence type="predicted"/>
<dbReference type="STRING" id="34002.SAMN04489859_103523"/>
<feature type="chain" id="PRO_5011486029" description="Cellulose biosynthesis protein BcsS" evidence="1">
    <location>
        <begin position="20"/>
        <end position="235"/>
    </location>
</feature>
<name>A0A1H8M0R8_9RHOB</name>
<dbReference type="AlphaFoldDB" id="A0A1H8M0R8"/>